<dbReference type="InterPro" id="IPR007263">
    <property type="entry name" value="DCC1-like"/>
</dbReference>
<comment type="caution">
    <text evidence="1">The sequence shown here is derived from an EMBL/GenBank/DDBJ whole genome shotgun (WGS) entry which is preliminary data.</text>
</comment>
<dbReference type="PANTHER" id="PTHR33639">
    <property type="entry name" value="THIOL-DISULFIDE OXIDOREDUCTASE DCC"/>
    <property type="match status" value="1"/>
</dbReference>
<dbReference type="EMBL" id="BSDD01000002">
    <property type="protein sequence ID" value="GLH69997.1"/>
    <property type="molecule type" value="Genomic_DNA"/>
</dbReference>
<dbReference type="RefSeq" id="WP_285724262.1">
    <property type="nucleotide sequence ID" value="NZ_BSDD01000002.1"/>
</dbReference>
<evidence type="ECO:0000313" key="2">
    <source>
        <dbReference type="Proteomes" id="UP001165089"/>
    </source>
</evidence>
<keyword evidence="2" id="KW-1185">Reference proteome</keyword>
<reference evidence="1 2" key="1">
    <citation type="journal article" date="2023" name="Antonie Van Leeuwenhoek">
        <title>Mesoterricola silvestris gen. nov., sp. nov., Mesoterricola sediminis sp. nov., Geothrix oryzae sp. nov., Geothrix edaphica sp. nov., Geothrix rubra sp. nov., and Geothrix limicola sp. nov., six novel members of Acidobacteriota isolated from soils.</title>
        <authorList>
            <person name="Itoh H."/>
            <person name="Sugisawa Y."/>
            <person name="Mise K."/>
            <person name="Xu Z."/>
            <person name="Kuniyasu M."/>
            <person name="Ushijima N."/>
            <person name="Kawano K."/>
            <person name="Kobayashi E."/>
            <person name="Shiratori Y."/>
            <person name="Masuda Y."/>
            <person name="Senoo K."/>
        </authorList>
    </citation>
    <scope>NUCLEOTIDE SEQUENCE [LARGE SCALE GENOMIC DNA]</scope>
    <source>
        <strain evidence="1 2">Red803</strain>
    </source>
</reference>
<organism evidence="1 2">
    <name type="scientific">Geothrix rubra</name>
    <dbReference type="NCBI Taxonomy" id="2927977"/>
    <lineage>
        <taxon>Bacteria</taxon>
        <taxon>Pseudomonadati</taxon>
        <taxon>Acidobacteriota</taxon>
        <taxon>Holophagae</taxon>
        <taxon>Holophagales</taxon>
        <taxon>Holophagaceae</taxon>
        <taxon>Geothrix</taxon>
    </lineage>
</organism>
<protein>
    <submittedName>
        <fullName evidence="1">Membrane protein</fullName>
    </submittedName>
</protein>
<sequence length="140" mass="15353">MGAGQGLSPEWIFYDGACGLCHGAVRFLVRHDRRGAFRFAPLGGETFLREVRPESRGELPDSLVVLAAGGPPLVRTAALIHLLRRLGGGWSLLAGLVGILPRAWMDGCYDTVARRRRHWFRPPGATCPALPPDQRARFDP</sequence>
<evidence type="ECO:0000313" key="1">
    <source>
        <dbReference type="EMBL" id="GLH69997.1"/>
    </source>
</evidence>
<dbReference type="PANTHER" id="PTHR33639:SF2">
    <property type="entry name" value="DUF393 DOMAIN-CONTAINING PROTEIN"/>
    <property type="match status" value="1"/>
</dbReference>
<accession>A0ABQ5Q5G1</accession>
<name>A0ABQ5Q5G1_9BACT</name>
<proteinExistence type="predicted"/>
<dbReference type="InterPro" id="IPR052927">
    <property type="entry name" value="DCC_oxidoreductase"/>
</dbReference>
<dbReference type="Proteomes" id="UP001165089">
    <property type="component" value="Unassembled WGS sequence"/>
</dbReference>
<gene>
    <name evidence="1" type="ORF">GETHPA_15300</name>
</gene>
<dbReference type="Pfam" id="PF04134">
    <property type="entry name" value="DCC1-like"/>
    <property type="match status" value="1"/>
</dbReference>